<dbReference type="GO" id="GO:0034338">
    <property type="term" value="F:short-chain carboxylesterase activity"/>
    <property type="evidence" value="ECO:0007669"/>
    <property type="project" value="TreeGrafter"/>
</dbReference>
<accession>A0A1K1PZV3</accession>
<dbReference type="Pfam" id="PF00561">
    <property type="entry name" value="Abhydrolase_1"/>
    <property type="match status" value="1"/>
</dbReference>
<evidence type="ECO:0000259" key="5">
    <source>
        <dbReference type="Pfam" id="PF00561"/>
    </source>
</evidence>
<gene>
    <name evidence="6" type="ORF">SAMN05660313_02175</name>
</gene>
<dbReference type="AlphaFoldDB" id="A0A1K1PZV3"/>
<name>A0A1K1PZV3_9FLAO</name>
<evidence type="ECO:0000256" key="3">
    <source>
        <dbReference type="ARBA" id="ARBA00022801"/>
    </source>
</evidence>
<dbReference type="STRING" id="76595.SAMN05660313_02175"/>
<protein>
    <recommendedName>
        <fullName evidence="5">AB hydrolase-1 domain-containing protein</fullName>
    </recommendedName>
</protein>
<dbReference type="InterPro" id="IPR050960">
    <property type="entry name" value="AB_hydrolase_4_sf"/>
</dbReference>
<dbReference type="InterPro" id="IPR012020">
    <property type="entry name" value="ABHD4"/>
</dbReference>
<dbReference type="GO" id="GO:0047372">
    <property type="term" value="F:monoacylglycerol lipase activity"/>
    <property type="evidence" value="ECO:0007669"/>
    <property type="project" value="TreeGrafter"/>
</dbReference>
<organism evidence="6 7">
    <name type="scientific">Cellulophaga fucicola</name>
    <dbReference type="NCBI Taxonomy" id="76595"/>
    <lineage>
        <taxon>Bacteria</taxon>
        <taxon>Pseudomonadati</taxon>
        <taxon>Bacteroidota</taxon>
        <taxon>Flavobacteriia</taxon>
        <taxon>Flavobacteriales</taxon>
        <taxon>Flavobacteriaceae</taxon>
        <taxon>Cellulophaga</taxon>
    </lineage>
</organism>
<evidence type="ECO:0000313" key="7">
    <source>
        <dbReference type="Proteomes" id="UP000183257"/>
    </source>
</evidence>
<keyword evidence="3" id="KW-0378">Hydrolase</keyword>
<feature type="domain" description="AB hydrolase-1" evidence="5">
    <location>
        <begin position="64"/>
        <end position="299"/>
    </location>
</feature>
<feature type="active site" description="Charge relay system" evidence="4">
    <location>
        <position position="267"/>
    </location>
</feature>
<reference evidence="7" key="1">
    <citation type="submission" date="2016-11" db="EMBL/GenBank/DDBJ databases">
        <authorList>
            <person name="Varghese N."/>
            <person name="Submissions S."/>
        </authorList>
    </citation>
    <scope>NUCLEOTIDE SEQUENCE [LARGE SCALE GENOMIC DNA]</scope>
    <source>
        <strain evidence="7">DSM 24786</strain>
    </source>
</reference>
<dbReference type="PANTHER" id="PTHR10794">
    <property type="entry name" value="ABHYDROLASE DOMAIN-CONTAINING PROTEIN"/>
    <property type="match status" value="1"/>
</dbReference>
<dbReference type="Proteomes" id="UP000183257">
    <property type="component" value="Unassembled WGS sequence"/>
</dbReference>
<dbReference type="SUPFAM" id="SSF53474">
    <property type="entry name" value="alpha/beta-Hydrolases"/>
    <property type="match status" value="1"/>
</dbReference>
<evidence type="ECO:0000256" key="1">
    <source>
        <dbReference type="ARBA" id="ARBA00010884"/>
    </source>
</evidence>
<comment type="similarity">
    <text evidence="1">Belongs to the AB hydrolase superfamily. AB hydrolase 4 family.</text>
</comment>
<dbReference type="InterPro" id="IPR000073">
    <property type="entry name" value="AB_hydrolase_1"/>
</dbReference>
<dbReference type="Gene3D" id="3.40.50.1820">
    <property type="entry name" value="alpha/beta hydrolase"/>
    <property type="match status" value="1"/>
</dbReference>
<proteinExistence type="inferred from homology"/>
<keyword evidence="7" id="KW-1185">Reference proteome</keyword>
<feature type="active site" description="Charge relay system" evidence="4">
    <location>
        <position position="296"/>
    </location>
</feature>
<evidence type="ECO:0000256" key="4">
    <source>
        <dbReference type="PIRSR" id="PIRSR005211-1"/>
    </source>
</evidence>
<dbReference type="PIRSF" id="PIRSF005211">
    <property type="entry name" value="Ab_hydro_YheT"/>
    <property type="match status" value="1"/>
</dbReference>
<evidence type="ECO:0000256" key="2">
    <source>
        <dbReference type="ARBA" id="ARBA00022487"/>
    </source>
</evidence>
<dbReference type="InterPro" id="IPR000952">
    <property type="entry name" value="AB_hydrolase_4_CS"/>
</dbReference>
<keyword evidence="2" id="KW-0719">Serine esterase</keyword>
<dbReference type="InterPro" id="IPR029058">
    <property type="entry name" value="AB_hydrolase_fold"/>
</dbReference>
<feature type="active site" description="Charge relay system" evidence="4">
    <location>
        <position position="141"/>
    </location>
</feature>
<dbReference type="EMBL" id="FPIY01000003">
    <property type="protein sequence ID" value="SFW52997.1"/>
    <property type="molecule type" value="Genomic_DNA"/>
</dbReference>
<dbReference type="PANTHER" id="PTHR10794:SF63">
    <property type="entry name" value="ALPHA_BETA HYDROLASE 1, ISOFORM A"/>
    <property type="match status" value="1"/>
</dbReference>
<dbReference type="RefSeq" id="WP_072303825.1">
    <property type="nucleotide sequence ID" value="NZ_FPIY01000003.1"/>
</dbReference>
<sequence length="320" mass="36043">MPILESSYNPSFLFKSGHFSTLYTGLFRSVEKPAQQRERIYLEDGDFLDLDWSFASAKTTKVAIVLHGLEGNAQRPYILGAVQQLLRNNYSVCAVNLRGCSGETNILYRSYHSGATEDLEAVVQHIVKLNKYSEIILQGFSLGGNLVLKYVGEKRVLSKEIKAVVGVSVPCSLSSSLCELLKPKNVLYATNFKKRLIEKLKIKQEQFPDKVTTSEIKNIKTLKDFDELYTSRANGFKNALDYYDKASCLQFLPDIKIPTLILNAKNDSFLGEACYPVEETKANSNLFLEIPLYGGHVGFYGDNNITYAEKRVVKFLEEQV</sequence>
<evidence type="ECO:0000313" key="6">
    <source>
        <dbReference type="EMBL" id="SFW52997.1"/>
    </source>
</evidence>
<dbReference type="PROSITE" id="PS01133">
    <property type="entry name" value="UPF0017"/>
    <property type="match status" value="1"/>
</dbReference>
<dbReference type="OrthoDB" id="332676at2"/>